<dbReference type="SMART" id="SM00963">
    <property type="entry name" value="SRP54_N"/>
    <property type="match status" value="1"/>
</dbReference>
<dbReference type="GO" id="GO:0003924">
    <property type="term" value="F:GTPase activity"/>
    <property type="evidence" value="ECO:0007669"/>
    <property type="project" value="UniProtKB-UniRule"/>
</dbReference>
<sequence>MAILKAKEGFFKKLKHFFISKPIDDDLYEELEELLISSDMGVELSVEIIEELESRKYKNSQDVYDALEEILISKLESVENNLLHIEKNKLNIIFVIGVNGVGKTTSIGKIANQLKNEGYKLVLGAADTFRAAAIDQLNEWANRVNCKMISHNKGTDPAAVVYDTISYATKENVDIAIIDTAGRLQNKKNLMEELRKISSIIEEKAKDANKETLLVIDATTGQNGLNQAKIFNEITKIDGIILTKYDGTAKGGIIFPIISELKKPIKYIGVGEGINDLKPFCAKSFVKEIFEK</sequence>
<dbReference type="PROSITE" id="PS00300">
    <property type="entry name" value="SRP54"/>
    <property type="match status" value="1"/>
</dbReference>
<gene>
    <name evidence="9" type="primary">ftsY</name>
    <name evidence="12" type="ORF">OMES3154_00487</name>
</gene>
<keyword evidence="3 9" id="KW-0547">Nucleotide-binding</keyword>
<comment type="catalytic activity">
    <reaction evidence="8 9">
        <text>GTP + H2O = GDP + phosphate + H(+)</text>
        <dbReference type="Rhea" id="RHEA:19669"/>
        <dbReference type="ChEBI" id="CHEBI:15377"/>
        <dbReference type="ChEBI" id="CHEBI:15378"/>
        <dbReference type="ChEBI" id="CHEBI:37565"/>
        <dbReference type="ChEBI" id="CHEBI:43474"/>
        <dbReference type="ChEBI" id="CHEBI:58189"/>
        <dbReference type="EC" id="3.6.5.4"/>
    </reaction>
</comment>
<dbReference type="InterPro" id="IPR013822">
    <property type="entry name" value="Signal_recog_particl_SRP54_hlx"/>
</dbReference>
<feature type="binding site" evidence="9">
    <location>
        <begin position="179"/>
        <end position="183"/>
    </location>
    <ligand>
        <name>GTP</name>
        <dbReference type="ChEBI" id="CHEBI:37565"/>
    </ligand>
</feature>
<dbReference type="Pfam" id="PF02881">
    <property type="entry name" value="SRP54_N"/>
    <property type="match status" value="1"/>
</dbReference>
<evidence type="ECO:0000313" key="13">
    <source>
        <dbReference type="Proteomes" id="UP000419017"/>
    </source>
</evidence>
<dbReference type="PANTHER" id="PTHR43134:SF1">
    <property type="entry name" value="SIGNAL RECOGNITION PARTICLE RECEPTOR SUBUNIT ALPHA"/>
    <property type="match status" value="1"/>
</dbReference>
<evidence type="ECO:0000259" key="11">
    <source>
        <dbReference type="PROSITE" id="PS00300"/>
    </source>
</evidence>
<dbReference type="InterPro" id="IPR000897">
    <property type="entry name" value="SRP54_GTPase_dom"/>
</dbReference>
<evidence type="ECO:0000256" key="9">
    <source>
        <dbReference type="HAMAP-Rule" id="MF_00920"/>
    </source>
</evidence>
<accession>A0A6I8MDG2</accession>
<keyword evidence="1 9" id="KW-1003">Cell membrane</keyword>
<keyword evidence="13" id="KW-1185">Reference proteome</keyword>
<dbReference type="InterPro" id="IPR027417">
    <property type="entry name" value="P-loop_NTPase"/>
</dbReference>
<dbReference type="InterPro" id="IPR003593">
    <property type="entry name" value="AAA+_ATPase"/>
</dbReference>
<organism evidence="12 13">
    <name type="scientific">Oceanivirga miroungae</name>
    <dbReference type="NCBI Taxonomy" id="1130046"/>
    <lineage>
        <taxon>Bacteria</taxon>
        <taxon>Fusobacteriati</taxon>
        <taxon>Fusobacteriota</taxon>
        <taxon>Fusobacteriia</taxon>
        <taxon>Fusobacteriales</taxon>
        <taxon>Leptotrichiaceae</taxon>
        <taxon>Oceanivirga</taxon>
    </lineage>
</organism>
<dbReference type="Pfam" id="PF00448">
    <property type="entry name" value="SRP54"/>
    <property type="match status" value="1"/>
</dbReference>
<evidence type="ECO:0000313" key="12">
    <source>
        <dbReference type="EMBL" id="VWL85204.1"/>
    </source>
</evidence>
<dbReference type="RefSeq" id="WP_156683216.1">
    <property type="nucleotide sequence ID" value="NZ_CABWIB010000001.1"/>
</dbReference>
<dbReference type="GO" id="GO:0005737">
    <property type="term" value="C:cytoplasm"/>
    <property type="evidence" value="ECO:0007669"/>
    <property type="project" value="UniProtKB-SubCell"/>
</dbReference>
<dbReference type="InterPro" id="IPR036225">
    <property type="entry name" value="SRP/SRP_N"/>
</dbReference>
<feature type="coiled-coil region" evidence="10">
    <location>
        <begin position="184"/>
        <end position="211"/>
    </location>
</feature>
<dbReference type="Proteomes" id="UP000419017">
    <property type="component" value="Unassembled WGS sequence"/>
</dbReference>
<evidence type="ECO:0000256" key="4">
    <source>
        <dbReference type="ARBA" id="ARBA00022801"/>
    </source>
</evidence>
<comment type="similarity">
    <text evidence="9">Belongs to the GTP-binding SRP family. FtsY subfamily.</text>
</comment>
<dbReference type="GO" id="GO:0005886">
    <property type="term" value="C:plasma membrane"/>
    <property type="evidence" value="ECO:0007669"/>
    <property type="project" value="UniProtKB-SubCell"/>
</dbReference>
<evidence type="ECO:0000256" key="6">
    <source>
        <dbReference type="ARBA" id="ARBA00023136"/>
    </source>
</evidence>
<dbReference type="GO" id="GO:0006614">
    <property type="term" value="P:SRP-dependent cotranslational protein targeting to membrane"/>
    <property type="evidence" value="ECO:0007669"/>
    <property type="project" value="InterPro"/>
</dbReference>
<dbReference type="EC" id="3.6.5.4" evidence="9"/>
<keyword evidence="5 9" id="KW-0342">GTP-binding</keyword>
<dbReference type="SMART" id="SM00382">
    <property type="entry name" value="AAA"/>
    <property type="match status" value="1"/>
</dbReference>
<dbReference type="PANTHER" id="PTHR43134">
    <property type="entry name" value="SIGNAL RECOGNITION PARTICLE RECEPTOR SUBUNIT ALPHA"/>
    <property type="match status" value="1"/>
</dbReference>
<comment type="function">
    <text evidence="9">Involved in targeting and insertion of nascent membrane proteins into the cytoplasmic membrane. Acts as a receptor for the complex formed by the signal recognition particle (SRP) and the ribosome-nascent chain (RNC).</text>
</comment>
<keyword evidence="10" id="KW-0175">Coiled coil</keyword>
<dbReference type="HAMAP" id="MF_00920">
    <property type="entry name" value="FtsY"/>
    <property type="match status" value="1"/>
</dbReference>
<evidence type="ECO:0000256" key="8">
    <source>
        <dbReference type="ARBA" id="ARBA00048027"/>
    </source>
</evidence>
<comment type="subcellular location">
    <subcellularLocation>
        <location evidence="9">Cell membrane</location>
        <topology evidence="9">Peripheral membrane protein</topology>
        <orientation evidence="9">Cytoplasmic side</orientation>
    </subcellularLocation>
    <subcellularLocation>
        <location evidence="9">Cytoplasm</location>
    </subcellularLocation>
</comment>
<keyword evidence="12" id="KW-0969">Cilium</keyword>
<comment type="subunit">
    <text evidence="9">Part of the signal recognition particle protein translocation system, which is composed of SRP and FtsY.</text>
</comment>
<proteinExistence type="inferred from homology"/>
<dbReference type="Gene3D" id="3.40.50.300">
    <property type="entry name" value="P-loop containing nucleotide triphosphate hydrolases"/>
    <property type="match status" value="1"/>
</dbReference>
<dbReference type="GO" id="GO:0005047">
    <property type="term" value="F:signal recognition particle binding"/>
    <property type="evidence" value="ECO:0007669"/>
    <property type="project" value="TreeGrafter"/>
</dbReference>
<dbReference type="EMBL" id="CABWIB010000001">
    <property type="protein sequence ID" value="VWL85204.1"/>
    <property type="molecule type" value="Genomic_DNA"/>
</dbReference>
<name>A0A6I8MDG2_9FUSO</name>
<keyword evidence="7 9" id="KW-0675">Receptor</keyword>
<dbReference type="SMART" id="SM00962">
    <property type="entry name" value="SRP54"/>
    <property type="match status" value="1"/>
</dbReference>
<keyword evidence="6 9" id="KW-0472">Membrane</keyword>
<keyword evidence="4 9" id="KW-0378">Hydrolase</keyword>
<dbReference type="FunFam" id="3.40.50.300:FF:000053">
    <property type="entry name" value="Signal recognition particle receptor FtsY"/>
    <property type="match status" value="1"/>
</dbReference>
<evidence type="ECO:0000256" key="5">
    <source>
        <dbReference type="ARBA" id="ARBA00023134"/>
    </source>
</evidence>
<keyword evidence="2 9" id="KW-0963">Cytoplasm</keyword>
<feature type="binding site" evidence="9">
    <location>
        <begin position="97"/>
        <end position="104"/>
    </location>
    <ligand>
        <name>GTP</name>
        <dbReference type="ChEBI" id="CHEBI:37565"/>
    </ligand>
</feature>
<dbReference type="Gene3D" id="1.20.120.140">
    <property type="entry name" value="Signal recognition particle SRP54, nucleotide-binding domain"/>
    <property type="match status" value="1"/>
</dbReference>
<dbReference type="NCBIfam" id="TIGR00064">
    <property type="entry name" value="ftsY"/>
    <property type="match status" value="1"/>
</dbReference>
<evidence type="ECO:0000256" key="2">
    <source>
        <dbReference type="ARBA" id="ARBA00022490"/>
    </source>
</evidence>
<dbReference type="GO" id="GO:0005525">
    <property type="term" value="F:GTP binding"/>
    <property type="evidence" value="ECO:0007669"/>
    <property type="project" value="UniProtKB-UniRule"/>
</dbReference>
<keyword evidence="12" id="KW-0282">Flagellum</keyword>
<evidence type="ECO:0000256" key="3">
    <source>
        <dbReference type="ARBA" id="ARBA00022741"/>
    </source>
</evidence>
<reference evidence="12 13" key="1">
    <citation type="submission" date="2019-10" db="EMBL/GenBank/DDBJ databases">
        <authorList>
            <person name="Blom J."/>
        </authorList>
    </citation>
    <scope>NUCLEOTIDE SEQUENCE [LARGE SCALE GENOMIC DNA]</scope>
    <source>
        <strain evidence="12 13">ES3154-GLU</strain>
    </source>
</reference>
<dbReference type="CDD" id="cd17874">
    <property type="entry name" value="FtsY"/>
    <property type="match status" value="1"/>
</dbReference>
<dbReference type="AlphaFoldDB" id="A0A6I8MDG2"/>
<evidence type="ECO:0000256" key="1">
    <source>
        <dbReference type="ARBA" id="ARBA00022475"/>
    </source>
</evidence>
<feature type="domain" description="SRP54-type proteins GTP-binding" evidence="11">
    <location>
        <begin position="264"/>
        <end position="277"/>
    </location>
</feature>
<protein>
    <recommendedName>
        <fullName evidence="9">Signal recognition particle receptor FtsY</fullName>
        <shortName evidence="9">SRP receptor</shortName>
        <ecNumber evidence="9">3.6.5.4</ecNumber>
    </recommendedName>
</protein>
<dbReference type="InterPro" id="IPR004390">
    <property type="entry name" value="SR_rcpt_FtsY"/>
</dbReference>
<evidence type="ECO:0000256" key="10">
    <source>
        <dbReference type="SAM" id="Coils"/>
    </source>
</evidence>
<feature type="binding site" evidence="9">
    <location>
        <begin position="243"/>
        <end position="246"/>
    </location>
    <ligand>
        <name>GTP</name>
        <dbReference type="ChEBI" id="CHEBI:37565"/>
    </ligand>
</feature>
<dbReference type="SUPFAM" id="SSF47364">
    <property type="entry name" value="Domain of the SRP/SRP receptor G-proteins"/>
    <property type="match status" value="1"/>
</dbReference>
<dbReference type="InterPro" id="IPR042101">
    <property type="entry name" value="SRP54_N_sf"/>
</dbReference>
<dbReference type="SUPFAM" id="SSF52540">
    <property type="entry name" value="P-loop containing nucleoside triphosphate hydrolases"/>
    <property type="match status" value="1"/>
</dbReference>
<evidence type="ECO:0000256" key="7">
    <source>
        <dbReference type="ARBA" id="ARBA00023170"/>
    </source>
</evidence>
<keyword evidence="12" id="KW-0966">Cell projection</keyword>